<reference evidence="4" key="1">
    <citation type="journal article" date="2008" name="Nat. Genet.">
        <title>The Pristionchus pacificus genome provides a unique perspective on nematode lifestyle and parasitism.</title>
        <authorList>
            <person name="Dieterich C."/>
            <person name="Clifton S.W."/>
            <person name="Schuster L.N."/>
            <person name="Chinwalla A."/>
            <person name="Delehaunty K."/>
            <person name="Dinkelacker I."/>
            <person name="Fulton L."/>
            <person name="Fulton R."/>
            <person name="Godfrey J."/>
            <person name="Minx P."/>
            <person name="Mitreva M."/>
            <person name="Roeseler W."/>
            <person name="Tian H."/>
            <person name="Witte H."/>
            <person name="Yang S.P."/>
            <person name="Wilson R.K."/>
            <person name="Sommer R.J."/>
        </authorList>
    </citation>
    <scope>NUCLEOTIDE SEQUENCE [LARGE SCALE GENOMIC DNA]</scope>
    <source>
        <strain evidence="4">PS312</strain>
    </source>
</reference>
<feature type="chain" id="PRO_5043332718" evidence="2">
    <location>
        <begin position="25"/>
        <end position="640"/>
    </location>
</feature>
<keyword evidence="4" id="KW-1185">Reference proteome</keyword>
<proteinExistence type="predicted"/>
<dbReference type="EnsemblMetazoa" id="PPA18189.1">
    <property type="protein sequence ID" value="PPA18189.1"/>
    <property type="gene ID" value="WBGene00107743"/>
</dbReference>
<dbReference type="InterPro" id="IPR029034">
    <property type="entry name" value="Cystine-knot_cytokine"/>
</dbReference>
<dbReference type="Gene3D" id="2.10.90.10">
    <property type="entry name" value="Cystine-knot cytokines"/>
    <property type="match status" value="1"/>
</dbReference>
<dbReference type="AlphaFoldDB" id="A0A2A6C750"/>
<evidence type="ECO:0000313" key="3">
    <source>
        <dbReference type="EnsemblMetazoa" id="PPA18189.1"/>
    </source>
</evidence>
<dbReference type="InterPro" id="IPR007284">
    <property type="entry name" value="Ground-like_dom"/>
</dbReference>
<dbReference type="Pfam" id="PF04155">
    <property type="entry name" value="Ground-like"/>
    <property type="match status" value="1"/>
</dbReference>
<name>A0A2A6C750_PRIPA</name>
<sequence length="640" mass="70270">MRLRSISRMQITFLLSLLVTGSDGFMFYRPCNCNNRCQDYNPCPPAPVCPQPAPCPAPFSFNAYPTSPNFFNSYAQPNLPARPTMPSLPPTTRTQRDTHHNRIPSGLLAIPRARLPSTSPLPTISQPDDYGYTANKIYRPVPEVNVPASTTAYEKPDEIIELENTNTDFFPRMEKVTVEPYSPPVSEYTPTYNEDHSTEVADIDYKNVRGGTTPMPFLPPEPTNETPDVGPTPSGYDSVAEPAPSFSGAGSYNSNNAVVPEYPDINTTPGPYSSTADYGSTPRPDVYGSGGATGPPADAAYSDTVYPIPPPSRRNAHFEGEQDQSAEVDERGGHHQMMRQLKIRRASTPPPSMIPRTSSTCNSEKLGDAMIGVIGSDVSISKRRVAKATAEAFTFDVFCAKGEFSYSIHARKYCEVTRGDKLFVCTPLTTDHTDCPHTSVISISHHLIYRSLTWPNSAHYSMLTVLVGSPIAMLRSALLLTVLLQCTSGYLLFVKRSQPVYSFELPSDDIVERLVAEKMKRSVSHHITNAIGDSQEVCNTIVSENHQPTHGHTIDGTRIEIQQDSTANFVATFRVCGNQGERAPCTGIDTKHFTSSCVQEWEFRKASVRPVGSSEPFSLGDVRVPVACSCRVRAILAARR</sequence>
<accession>A0A2A6C750</accession>
<reference evidence="3" key="2">
    <citation type="submission" date="2022-06" db="UniProtKB">
        <authorList>
            <consortium name="EnsemblMetazoa"/>
        </authorList>
    </citation>
    <scope>IDENTIFICATION</scope>
    <source>
        <strain evidence="3">PS312</strain>
    </source>
</reference>
<protein>
    <submittedName>
        <fullName evidence="3">Ground-like domain-containing protein</fullName>
    </submittedName>
</protein>
<evidence type="ECO:0000256" key="2">
    <source>
        <dbReference type="SAM" id="SignalP"/>
    </source>
</evidence>
<feature type="compositionally biased region" description="Polar residues" evidence="1">
    <location>
        <begin position="265"/>
        <end position="278"/>
    </location>
</feature>
<feature type="region of interest" description="Disordered" evidence="1">
    <location>
        <begin position="210"/>
        <end position="338"/>
    </location>
</feature>
<gene>
    <name evidence="3" type="primary">WBGene00107743</name>
</gene>
<organism evidence="3 4">
    <name type="scientific">Pristionchus pacificus</name>
    <name type="common">Parasitic nematode worm</name>
    <dbReference type="NCBI Taxonomy" id="54126"/>
    <lineage>
        <taxon>Eukaryota</taxon>
        <taxon>Metazoa</taxon>
        <taxon>Ecdysozoa</taxon>
        <taxon>Nematoda</taxon>
        <taxon>Chromadorea</taxon>
        <taxon>Rhabditida</taxon>
        <taxon>Rhabditina</taxon>
        <taxon>Diplogasteromorpha</taxon>
        <taxon>Diplogasteroidea</taxon>
        <taxon>Neodiplogasteridae</taxon>
        <taxon>Pristionchus</taxon>
    </lineage>
</organism>
<dbReference type="Proteomes" id="UP000005239">
    <property type="component" value="Unassembled WGS sequence"/>
</dbReference>
<evidence type="ECO:0000256" key="1">
    <source>
        <dbReference type="SAM" id="MobiDB-lite"/>
    </source>
</evidence>
<keyword evidence="2" id="KW-0732">Signal</keyword>
<dbReference type="SUPFAM" id="SSF57501">
    <property type="entry name" value="Cystine-knot cytokines"/>
    <property type="match status" value="1"/>
</dbReference>
<evidence type="ECO:0000313" key="4">
    <source>
        <dbReference type="Proteomes" id="UP000005239"/>
    </source>
</evidence>
<feature type="signal peptide" evidence="2">
    <location>
        <begin position="1"/>
        <end position="24"/>
    </location>
</feature>
<accession>A0A8R1YG80</accession>
<feature type="compositionally biased region" description="Polar residues" evidence="1">
    <location>
        <begin position="248"/>
        <end position="257"/>
    </location>
</feature>